<feature type="compositionally biased region" description="Low complexity" evidence="4">
    <location>
        <begin position="68"/>
        <end position="81"/>
    </location>
</feature>
<evidence type="ECO:0000256" key="2">
    <source>
        <dbReference type="ARBA" id="ARBA00023242"/>
    </source>
</evidence>
<dbReference type="InterPro" id="IPR051356">
    <property type="entry name" value="SOX/SOX-like_TF"/>
</dbReference>
<dbReference type="PANTHER" id="PTHR45789:SF2">
    <property type="entry name" value="FI18025P1"/>
    <property type="match status" value="1"/>
</dbReference>
<feature type="domain" description="HMG box" evidence="5">
    <location>
        <begin position="116"/>
        <end position="188"/>
    </location>
</feature>
<dbReference type="SMART" id="SM00398">
    <property type="entry name" value="HMG"/>
    <property type="match status" value="1"/>
</dbReference>
<keyword evidence="1 3" id="KW-0238">DNA-binding</keyword>
<feature type="region of interest" description="Disordered" evidence="4">
    <location>
        <begin position="291"/>
        <end position="312"/>
    </location>
</feature>
<dbReference type="Gene3D" id="1.10.30.10">
    <property type="entry name" value="High mobility group box domain"/>
    <property type="match status" value="1"/>
</dbReference>
<accession>A0A8H3B816</accession>
<gene>
    <name evidence="6" type="ORF">RDB_LOCUS64320</name>
</gene>
<evidence type="ECO:0000256" key="3">
    <source>
        <dbReference type="PROSITE-ProRule" id="PRU00267"/>
    </source>
</evidence>
<evidence type="ECO:0000256" key="1">
    <source>
        <dbReference type="ARBA" id="ARBA00023125"/>
    </source>
</evidence>
<reference evidence="6" key="1">
    <citation type="submission" date="2021-01" db="EMBL/GenBank/DDBJ databases">
        <authorList>
            <person name="Kaushik A."/>
        </authorList>
    </citation>
    <scope>NUCLEOTIDE SEQUENCE</scope>
    <source>
        <strain evidence="6">AG3-1AP</strain>
    </source>
</reference>
<feature type="compositionally biased region" description="Polar residues" evidence="4">
    <location>
        <begin position="517"/>
        <end position="526"/>
    </location>
</feature>
<feature type="compositionally biased region" description="Basic residues" evidence="4">
    <location>
        <begin position="104"/>
        <end position="113"/>
    </location>
</feature>
<name>A0A8H3B816_9AGAM</name>
<feature type="DNA-binding region" description="HMG box" evidence="3">
    <location>
        <begin position="116"/>
        <end position="188"/>
    </location>
</feature>
<dbReference type="InterPro" id="IPR036910">
    <property type="entry name" value="HMG_box_dom_sf"/>
</dbReference>
<comment type="caution">
    <text evidence="6">The sequence shown here is derived from an EMBL/GenBank/DDBJ whole genome shotgun (WGS) entry which is preliminary data.</text>
</comment>
<evidence type="ECO:0000313" key="7">
    <source>
        <dbReference type="Proteomes" id="UP000663831"/>
    </source>
</evidence>
<feature type="region of interest" description="Disordered" evidence="4">
    <location>
        <begin position="431"/>
        <end position="453"/>
    </location>
</feature>
<dbReference type="SUPFAM" id="SSF47095">
    <property type="entry name" value="HMG-box"/>
    <property type="match status" value="1"/>
</dbReference>
<dbReference type="Proteomes" id="UP000663831">
    <property type="component" value="Unassembled WGS sequence"/>
</dbReference>
<keyword evidence="2 3" id="KW-0539">Nucleus</keyword>
<feature type="compositionally biased region" description="Polar residues" evidence="4">
    <location>
        <begin position="433"/>
        <end position="449"/>
    </location>
</feature>
<dbReference type="AlphaFoldDB" id="A0A8H3B816"/>
<feature type="region of interest" description="Disordered" evidence="4">
    <location>
        <begin position="517"/>
        <end position="542"/>
    </location>
</feature>
<dbReference type="GO" id="GO:0005634">
    <property type="term" value="C:nucleus"/>
    <property type="evidence" value="ECO:0007669"/>
    <property type="project" value="UniProtKB-UniRule"/>
</dbReference>
<dbReference type="InterPro" id="IPR009071">
    <property type="entry name" value="HMG_box_dom"/>
</dbReference>
<protein>
    <recommendedName>
        <fullName evidence="5">HMG box domain-containing protein</fullName>
    </recommendedName>
</protein>
<feature type="region of interest" description="Disordered" evidence="4">
    <location>
        <begin position="237"/>
        <end position="258"/>
    </location>
</feature>
<proteinExistence type="predicted"/>
<evidence type="ECO:0000313" key="6">
    <source>
        <dbReference type="EMBL" id="CAE6449500.1"/>
    </source>
</evidence>
<dbReference type="PROSITE" id="PS50118">
    <property type="entry name" value="HMG_BOX_2"/>
    <property type="match status" value="1"/>
</dbReference>
<dbReference type="CDD" id="cd01389">
    <property type="entry name" value="HMG-box_ROX1-like"/>
    <property type="match status" value="1"/>
</dbReference>
<evidence type="ECO:0000256" key="4">
    <source>
        <dbReference type="SAM" id="MobiDB-lite"/>
    </source>
</evidence>
<dbReference type="GO" id="GO:0000981">
    <property type="term" value="F:DNA-binding transcription factor activity, RNA polymerase II-specific"/>
    <property type="evidence" value="ECO:0007669"/>
    <property type="project" value="TreeGrafter"/>
</dbReference>
<dbReference type="Pfam" id="PF00505">
    <property type="entry name" value="HMG_box"/>
    <property type="match status" value="1"/>
</dbReference>
<evidence type="ECO:0000259" key="5">
    <source>
        <dbReference type="PROSITE" id="PS50118"/>
    </source>
</evidence>
<feature type="region of interest" description="Disordered" evidence="4">
    <location>
        <begin position="98"/>
        <end position="118"/>
    </location>
</feature>
<organism evidence="6 7">
    <name type="scientific">Rhizoctonia solani</name>
    <dbReference type="NCBI Taxonomy" id="456999"/>
    <lineage>
        <taxon>Eukaryota</taxon>
        <taxon>Fungi</taxon>
        <taxon>Dikarya</taxon>
        <taxon>Basidiomycota</taxon>
        <taxon>Agaricomycotina</taxon>
        <taxon>Agaricomycetes</taxon>
        <taxon>Cantharellales</taxon>
        <taxon>Ceratobasidiaceae</taxon>
        <taxon>Rhizoctonia</taxon>
    </lineage>
</organism>
<dbReference type="EMBL" id="CAJMWV010001929">
    <property type="protein sequence ID" value="CAE6449500.1"/>
    <property type="molecule type" value="Genomic_DNA"/>
</dbReference>
<dbReference type="GO" id="GO:0000978">
    <property type="term" value="F:RNA polymerase II cis-regulatory region sequence-specific DNA binding"/>
    <property type="evidence" value="ECO:0007669"/>
    <property type="project" value="TreeGrafter"/>
</dbReference>
<feature type="region of interest" description="Disordered" evidence="4">
    <location>
        <begin position="60"/>
        <end position="81"/>
    </location>
</feature>
<dbReference type="PANTHER" id="PTHR45789">
    <property type="entry name" value="FI18025P1"/>
    <property type="match status" value="1"/>
</dbReference>
<sequence length="669" mass="73510">MDPCGEINTAEYNDIWRDHFIGAFPQPQILDSELSVLYSTSTHSNPLDFNYATDTITSSYSPSPSGMTTPSDSSSVPSPTDSALSPFFLDAITPATLAPEPVKKPSHSRKRSPGHIPRPRNAFILFRSHYVAAQLIPQKVEASHNDHRHISKIIGEIWNKLSPAERLVWEQKADIEKERHSRMYPDYRYKPAKPDGVVKRRVTCRGAPALSAYSSTPRIGKPNGPCEIIGSLNADKQGDLHFGNDQRARLTDQEERRRDKERCARVAQLVQQGIVGEKLEAEAQRLGLDRGSVASPTPQLQPSIHDPPGRRSQFHTNVDILRALQDEDEDVPTLNDLFASNNPLIPSQDAMLSLDSVVTSSVLVGFDSSVQTYVSRSPESEDDLAPPIIVSAPLETDDTLGEWPYRPALSPLATPQLAPATSSEQLLLVHSPAQHSESTPRPTQSSSSAPLRRHHRLYYPYPRRGWAQKKQVNGDLDSDSDLSTFDHVSYHSPANSPPEQYLSPHVHPILQLDITAHNSNAPSPVSQPGARSPLYGIDPAHSGRPHEPIDLSAMYDQGDTATGLEATLHSTYAINARKAYPPIPATPAPLSDIPIAQQHALTCRPVSNNATSSDFDVESGPSPTYYGWQSPFGSEPGYPRDIEYPASANATTYDAMPHIYYPDNTGAPY</sequence>